<protein>
    <submittedName>
        <fullName evidence="2">Uncharacterized protein</fullName>
    </submittedName>
</protein>
<feature type="compositionally biased region" description="Polar residues" evidence="1">
    <location>
        <begin position="27"/>
        <end position="53"/>
    </location>
</feature>
<evidence type="ECO:0000313" key="2">
    <source>
        <dbReference type="EMBL" id="KAF3007936.1"/>
    </source>
</evidence>
<organism evidence="2 3">
    <name type="scientific">Curvularia kusanoi</name>
    <name type="common">Cochliobolus kusanoi</name>
    <dbReference type="NCBI Taxonomy" id="90978"/>
    <lineage>
        <taxon>Eukaryota</taxon>
        <taxon>Fungi</taxon>
        <taxon>Dikarya</taxon>
        <taxon>Ascomycota</taxon>
        <taxon>Pezizomycotina</taxon>
        <taxon>Dothideomycetes</taxon>
        <taxon>Pleosporomycetidae</taxon>
        <taxon>Pleosporales</taxon>
        <taxon>Pleosporineae</taxon>
        <taxon>Pleosporaceae</taxon>
        <taxon>Curvularia</taxon>
    </lineage>
</organism>
<reference evidence="2" key="1">
    <citation type="submission" date="2019-04" db="EMBL/GenBank/DDBJ databases">
        <title>Sequencing of skin fungus with MAO and IRED activity.</title>
        <authorList>
            <person name="Marsaioli A.J."/>
            <person name="Bonatto J.M.C."/>
            <person name="Reis Junior O."/>
        </authorList>
    </citation>
    <scope>NUCLEOTIDE SEQUENCE</scope>
    <source>
        <strain evidence="2">30M1</strain>
    </source>
</reference>
<feature type="compositionally biased region" description="Basic and acidic residues" evidence="1">
    <location>
        <begin position="93"/>
        <end position="124"/>
    </location>
</feature>
<feature type="compositionally biased region" description="Polar residues" evidence="1">
    <location>
        <begin position="148"/>
        <end position="158"/>
    </location>
</feature>
<gene>
    <name evidence="2" type="ORF">E8E13_011246</name>
</gene>
<comment type="caution">
    <text evidence="2">The sequence shown here is derived from an EMBL/GenBank/DDBJ whole genome shotgun (WGS) entry which is preliminary data.</text>
</comment>
<accession>A0A9P4TLR7</accession>
<sequence>MSRYSRYEPVSDEDMYDVRYDEEEISTYGQSSRPSSNGHSDGAPRSSSFTTLYRHSRKLTNHDSGHPTEGAHVGGEPLRVSYHASIARRETLCLRSERQHERENTEGDQMQHELDQEEPRERHSLNYAHPNMSRGPHSGHRRRRNGNTVPNNRAFTEL</sequence>
<feature type="region of interest" description="Disordered" evidence="1">
    <location>
        <begin position="1"/>
        <end position="77"/>
    </location>
</feature>
<dbReference type="AlphaFoldDB" id="A0A9P4TLR7"/>
<feature type="region of interest" description="Disordered" evidence="1">
    <location>
        <begin position="93"/>
        <end position="158"/>
    </location>
</feature>
<feature type="compositionally biased region" description="Acidic residues" evidence="1">
    <location>
        <begin position="10"/>
        <end position="25"/>
    </location>
</feature>
<proteinExistence type="predicted"/>
<evidence type="ECO:0000256" key="1">
    <source>
        <dbReference type="SAM" id="MobiDB-lite"/>
    </source>
</evidence>
<name>A0A9P4TLR7_CURKU</name>
<dbReference type="EMBL" id="SWKU01000004">
    <property type="protein sequence ID" value="KAF3007936.1"/>
    <property type="molecule type" value="Genomic_DNA"/>
</dbReference>
<keyword evidence="3" id="KW-1185">Reference proteome</keyword>
<evidence type="ECO:0000313" key="3">
    <source>
        <dbReference type="Proteomes" id="UP000801428"/>
    </source>
</evidence>
<dbReference type="Proteomes" id="UP000801428">
    <property type="component" value="Unassembled WGS sequence"/>
</dbReference>